<evidence type="ECO:0000259" key="5">
    <source>
        <dbReference type="PROSITE" id="PS50887"/>
    </source>
</evidence>
<accession>A0A2T3NEH6</accession>
<dbReference type="NCBIfam" id="TIGR00254">
    <property type="entry name" value="GGDEF"/>
    <property type="match status" value="1"/>
</dbReference>
<dbReference type="SUPFAM" id="SSF55073">
    <property type="entry name" value="Nucleotide cyclase"/>
    <property type="match status" value="1"/>
</dbReference>
<name>A0A2T3NEH6_9GAMM</name>
<dbReference type="EMBL" id="PYMB01000004">
    <property type="protein sequence ID" value="PSW12794.1"/>
    <property type="molecule type" value="Genomic_DNA"/>
</dbReference>
<dbReference type="PANTHER" id="PTHR45138">
    <property type="entry name" value="REGULATORY COMPONENTS OF SENSORY TRANSDUCTION SYSTEM"/>
    <property type="match status" value="1"/>
</dbReference>
<dbReference type="CDD" id="cd01949">
    <property type="entry name" value="GGDEF"/>
    <property type="match status" value="1"/>
</dbReference>
<dbReference type="EC" id="2.7.7.65" evidence="2"/>
<protein>
    <recommendedName>
        <fullName evidence="2">diguanylate cyclase</fullName>
        <ecNumber evidence="2">2.7.7.65</ecNumber>
    </recommendedName>
</protein>
<dbReference type="InterPro" id="IPR043128">
    <property type="entry name" value="Rev_trsase/Diguanyl_cyclase"/>
</dbReference>
<evidence type="ECO:0000256" key="1">
    <source>
        <dbReference type="ARBA" id="ARBA00001946"/>
    </source>
</evidence>
<dbReference type="GO" id="GO:1902201">
    <property type="term" value="P:negative regulation of bacterial-type flagellum-dependent cell motility"/>
    <property type="evidence" value="ECO:0007669"/>
    <property type="project" value="TreeGrafter"/>
</dbReference>
<sequence length="557" mass="63471">MFWEGHLAQTTHIQDFYDRVLNLTGKSHGLRTTCEQICRNLLLSFSVEDATLVVAYKSHWMTLLNVGKEGIHYFFPPVEYQDSDTFPFHQVTKAIRLKKCTLVDYKNVRRLTLPLERRSQIIGCMIVDFPQNVDTSQLSACDFRYLGALLASELNASMIDAIIQDEHSGRRIAERELQIRQHEQHNLQKQLQALHDISFKLWRAHSIDNMLFIAVDEAKKQLSIDRMAIFLFQPGNRMQGTYGTDIYGNTVNEQYFESKIPDLWFAPHILQQRGEYLAIEDNTPLYHNLKVVGFGWSAYISLWDEDTPIGWIACDNLLSGMPLPGHLHQLLKQFGFIVSQHLVRRQAEEKLIQLNTELELRVAERTQALQQAKDKLEKVSQEDPLTQVANRRLFDERFSEEWRRAERHKLPLSLLIIDVDHFKEYNDSFGHAAGDQCLKTIAATLAPIERRAGALFARYGGEEFVLLLPGQDQQAARYAAEHSLEAIRALCIPSSPENGSQANIVTISVGGCTVTPSPKSSADAFFKLTDAALYEAKSSGRNQVFMISDDGSNYRTP</sequence>
<dbReference type="InterPro" id="IPR000160">
    <property type="entry name" value="GGDEF_dom"/>
</dbReference>
<dbReference type="FunFam" id="3.30.70.270:FF:000001">
    <property type="entry name" value="Diguanylate cyclase domain protein"/>
    <property type="match status" value="1"/>
</dbReference>
<feature type="coiled-coil region" evidence="4">
    <location>
        <begin position="344"/>
        <end position="382"/>
    </location>
</feature>
<comment type="cofactor">
    <cofactor evidence="1">
        <name>Mg(2+)</name>
        <dbReference type="ChEBI" id="CHEBI:18420"/>
    </cofactor>
</comment>
<evidence type="ECO:0000256" key="4">
    <source>
        <dbReference type="SAM" id="Coils"/>
    </source>
</evidence>
<evidence type="ECO:0000256" key="2">
    <source>
        <dbReference type="ARBA" id="ARBA00012528"/>
    </source>
</evidence>
<proteinExistence type="predicted"/>
<reference evidence="6 7" key="1">
    <citation type="submission" date="2018-03" db="EMBL/GenBank/DDBJ databases">
        <title>Whole genome sequencing of Histamine producing bacteria.</title>
        <authorList>
            <person name="Butler K."/>
        </authorList>
    </citation>
    <scope>NUCLEOTIDE SEQUENCE [LARGE SCALE GENOMIC DNA]</scope>
    <source>
        <strain evidence="6 7">DSM 19138</strain>
    </source>
</reference>
<dbReference type="InterPro" id="IPR029787">
    <property type="entry name" value="Nucleotide_cyclase"/>
</dbReference>
<dbReference type="GO" id="GO:0052621">
    <property type="term" value="F:diguanylate cyclase activity"/>
    <property type="evidence" value="ECO:0007669"/>
    <property type="project" value="UniProtKB-EC"/>
</dbReference>
<dbReference type="Gene3D" id="3.30.70.270">
    <property type="match status" value="1"/>
</dbReference>
<dbReference type="SMART" id="SM00267">
    <property type="entry name" value="GGDEF"/>
    <property type="match status" value="1"/>
</dbReference>
<dbReference type="PANTHER" id="PTHR45138:SF9">
    <property type="entry name" value="DIGUANYLATE CYCLASE DGCM-RELATED"/>
    <property type="match status" value="1"/>
</dbReference>
<dbReference type="Proteomes" id="UP000241346">
    <property type="component" value="Unassembled WGS sequence"/>
</dbReference>
<organism evidence="6 7">
    <name type="scientific">Photobacterium rosenbergii</name>
    <dbReference type="NCBI Taxonomy" id="294936"/>
    <lineage>
        <taxon>Bacteria</taxon>
        <taxon>Pseudomonadati</taxon>
        <taxon>Pseudomonadota</taxon>
        <taxon>Gammaproteobacteria</taxon>
        <taxon>Vibrionales</taxon>
        <taxon>Vibrionaceae</taxon>
        <taxon>Photobacterium</taxon>
    </lineage>
</organism>
<dbReference type="GO" id="GO:0005886">
    <property type="term" value="C:plasma membrane"/>
    <property type="evidence" value="ECO:0007669"/>
    <property type="project" value="TreeGrafter"/>
</dbReference>
<dbReference type="AlphaFoldDB" id="A0A2T3NEH6"/>
<dbReference type="InterPro" id="IPR050469">
    <property type="entry name" value="Diguanylate_Cyclase"/>
</dbReference>
<comment type="caution">
    <text evidence="6">The sequence shown here is derived from an EMBL/GenBank/DDBJ whole genome shotgun (WGS) entry which is preliminary data.</text>
</comment>
<dbReference type="OrthoDB" id="9803824at2"/>
<evidence type="ECO:0000256" key="3">
    <source>
        <dbReference type="ARBA" id="ARBA00034247"/>
    </source>
</evidence>
<evidence type="ECO:0000313" key="7">
    <source>
        <dbReference type="Proteomes" id="UP000241346"/>
    </source>
</evidence>
<dbReference type="SUPFAM" id="SSF55781">
    <property type="entry name" value="GAF domain-like"/>
    <property type="match status" value="1"/>
</dbReference>
<comment type="catalytic activity">
    <reaction evidence="3">
        <text>2 GTP = 3',3'-c-di-GMP + 2 diphosphate</text>
        <dbReference type="Rhea" id="RHEA:24898"/>
        <dbReference type="ChEBI" id="CHEBI:33019"/>
        <dbReference type="ChEBI" id="CHEBI:37565"/>
        <dbReference type="ChEBI" id="CHEBI:58805"/>
        <dbReference type="EC" id="2.7.7.65"/>
    </reaction>
</comment>
<evidence type="ECO:0000313" key="6">
    <source>
        <dbReference type="EMBL" id="PSW12794.1"/>
    </source>
</evidence>
<dbReference type="Pfam" id="PF00990">
    <property type="entry name" value="GGDEF"/>
    <property type="match status" value="1"/>
</dbReference>
<keyword evidence="4" id="KW-0175">Coiled coil</keyword>
<dbReference type="InterPro" id="IPR029016">
    <property type="entry name" value="GAF-like_dom_sf"/>
</dbReference>
<feature type="domain" description="GGDEF" evidence="5">
    <location>
        <begin position="410"/>
        <end position="549"/>
    </location>
</feature>
<dbReference type="GO" id="GO:0043709">
    <property type="term" value="P:cell adhesion involved in single-species biofilm formation"/>
    <property type="evidence" value="ECO:0007669"/>
    <property type="project" value="TreeGrafter"/>
</dbReference>
<dbReference type="Gene3D" id="3.30.450.40">
    <property type="match status" value="1"/>
</dbReference>
<gene>
    <name evidence="6" type="ORF">C9J01_13160</name>
</gene>
<dbReference type="PROSITE" id="PS50887">
    <property type="entry name" value="GGDEF"/>
    <property type="match status" value="1"/>
</dbReference>